<organism evidence="1">
    <name type="scientific">mine drainage metagenome</name>
    <dbReference type="NCBI Taxonomy" id="410659"/>
    <lineage>
        <taxon>unclassified sequences</taxon>
        <taxon>metagenomes</taxon>
        <taxon>ecological metagenomes</taxon>
    </lineage>
</organism>
<dbReference type="EMBL" id="CABP01000145">
    <property type="protein sequence ID" value="CBI05909.1"/>
    <property type="molecule type" value="Genomic_DNA"/>
</dbReference>
<accession>E6QFC2</accession>
<protein>
    <submittedName>
        <fullName evidence="1">Uncharacterized protein</fullName>
    </submittedName>
</protein>
<sequence length="131" mass="14673">MVCKVSIRACLRPRATPLLTPAATFEGRIYPLDMTRNPLRDDLESLTNAFFLKFSVNSKIGKITGVMKGRHCAHCLSIFHHSIFGLNELLATWRPFEFNNIPFWVRQIDGWAITFCAVALSRGAGMDAICG</sequence>
<reference evidence="1" key="1">
    <citation type="submission" date="2009-10" db="EMBL/GenBank/DDBJ databases">
        <title>Diversity of trophic interactions inside an arsenic-rich microbial ecosystem.</title>
        <authorList>
            <person name="Bertin P.N."/>
            <person name="Heinrich-Salmeron A."/>
            <person name="Pelletier E."/>
            <person name="Goulhen-Chollet F."/>
            <person name="Arsene-Ploetze F."/>
            <person name="Gallien S."/>
            <person name="Calteau A."/>
            <person name="Vallenet D."/>
            <person name="Casiot C."/>
            <person name="Chane-Woon-Ming B."/>
            <person name="Giloteaux L."/>
            <person name="Barakat M."/>
            <person name="Bonnefoy V."/>
            <person name="Bruneel O."/>
            <person name="Chandler M."/>
            <person name="Cleiss J."/>
            <person name="Duran R."/>
            <person name="Elbaz-Poulichet F."/>
            <person name="Fonknechten N."/>
            <person name="Lauga B."/>
            <person name="Mornico D."/>
            <person name="Ortet P."/>
            <person name="Schaeffer C."/>
            <person name="Siguier P."/>
            <person name="Alexander Thil Smith A."/>
            <person name="Van Dorsselaer A."/>
            <person name="Weissenbach J."/>
            <person name="Medigue C."/>
            <person name="Le Paslier D."/>
        </authorList>
    </citation>
    <scope>NUCLEOTIDE SEQUENCE</scope>
</reference>
<comment type="caution">
    <text evidence="1">The sequence shown here is derived from an EMBL/GenBank/DDBJ whole genome shotgun (WGS) entry which is preliminary data.</text>
</comment>
<name>E6QFC2_9ZZZZ</name>
<proteinExistence type="predicted"/>
<gene>
    <name evidence="1" type="ORF">CARN5_0604</name>
</gene>
<dbReference type="AlphaFoldDB" id="E6QFC2"/>
<evidence type="ECO:0000313" key="1">
    <source>
        <dbReference type="EMBL" id="CBI05909.1"/>
    </source>
</evidence>